<dbReference type="AlphaFoldDB" id="A0A4Z2FY64"/>
<reference evidence="2 3" key="1">
    <citation type="submission" date="2019-03" db="EMBL/GenBank/DDBJ databases">
        <title>First draft genome of Liparis tanakae, snailfish: a comprehensive survey of snailfish specific genes.</title>
        <authorList>
            <person name="Kim W."/>
            <person name="Song I."/>
            <person name="Jeong J.-H."/>
            <person name="Kim D."/>
            <person name="Kim S."/>
            <person name="Ryu S."/>
            <person name="Song J.Y."/>
            <person name="Lee S.K."/>
        </authorList>
    </citation>
    <scope>NUCLEOTIDE SEQUENCE [LARGE SCALE GENOMIC DNA]</scope>
    <source>
        <tissue evidence="2">Muscle</tissue>
    </source>
</reference>
<sequence>MHFLSSHHWQPLVLAVQLAQSENRKQRSSTNGAGPRLPLAMLGSQGRQWSLLHVQRTPGPALTHPSSTKKAWQLGGRSGFGRTLHSSQAEENTRRGGEGVREEPARKSAEKHLAPLLRDVSLCVLPPKTSSVPLMSTAECKYRGKPLSLRMNLEKHTRGKRFKGRSPGVDVVAVEVVDEAVFVGGQRLVAPVDVHAAAGAVVRAAVAVTALGNGARGLRHQPRVGL</sequence>
<feature type="region of interest" description="Disordered" evidence="1">
    <location>
        <begin position="76"/>
        <end position="110"/>
    </location>
</feature>
<dbReference type="EMBL" id="SRLO01000856">
    <property type="protein sequence ID" value="TNN45262.1"/>
    <property type="molecule type" value="Genomic_DNA"/>
</dbReference>
<evidence type="ECO:0000313" key="3">
    <source>
        <dbReference type="Proteomes" id="UP000314294"/>
    </source>
</evidence>
<accession>A0A4Z2FY64</accession>
<gene>
    <name evidence="2" type="ORF">EYF80_044534</name>
</gene>
<keyword evidence="3" id="KW-1185">Reference proteome</keyword>
<feature type="compositionally biased region" description="Basic and acidic residues" evidence="1">
    <location>
        <begin position="91"/>
        <end position="110"/>
    </location>
</feature>
<evidence type="ECO:0000313" key="2">
    <source>
        <dbReference type="EMBL" id="TNN45262.1"/>
    </source>
</evidence>
<organism evidence="2 3">
    <name type="scientific">Liparis tanakae</name>
    <name type="common">Tanaka's snailfish</name>
    <dbReference type="NCBI Taxonomy" id="230148"/>
    <lineage>
        <taxon>Eukaryota</taxon>
        <taxon>Metazoa</taxon>
        <taxon>Chordata</taxon>
        <taxon>Craniata</taxon>
        <taxon>Vertebrata</taxon>
        <taxon>Euteleostomi</taxon>
        <taxon>Actinopterygii</taxon>
        <taxon>Neopterygii</taxon>
        <taxon>Teleostei</taxon>
        <taxon>Neoteleostei</taxon>
        <taxon>Acanthomorphata</taxon>
        <taxon>Eupercaria</taxon>
        <taxon>Perciformes</taxon>
        <taxon>Cottioidei</taxon>
        <taxon>Cottales</taxon>
        <taxon>Liparidae</taxon>
        <taxon>Liparis</taxon>
    </lineage>
</organism>
<name>A0A4Z2FY64_9TELE</name>
<proteinExistence type="predicted"/>
<evidence type="ECO:0000256" key="1">
    <source>
        <dbReference type="SAM" id="MobiDB-lite"/>
    </source>
</evidence>
<comment type="caution">
    <text evidence="2">The sequence shown here is derived from an EMBL/GenBank/DDBJ whole genome shotgun (WGS) entry which is preliminary data.</text>
</comment>
<protein>
    <submittedName>
        <fullName evidence="2">Uncharacterized protein</fullName>
    </submittedName>
</protein>
<dbReference type="Proteomes" id="UP000314294">
    <property type="component" value="Unassembled WGS sequence"/>
</dbReference>